<evidence type="ECO:0000313" key="1">
    <source>
        <dbReference type="EMBL" id="GAA4795697.1"/>
    </source>
</evidence>
<gene>
    <name evidence="1" type="ORF">GCM10023329_55480</name>
</gene>
<proteinExistence type="predicted"/>
<evidence type="ECO:0000313" key="2">
    <source>
        <dbReference type="Proteomes" id="UP001501147"/>
    </source>
</evidence>
<accession>A0ABP9BJ48</accession>
<reference evidence="2" key="1">
    <citation type="journal article" date="2019" name="Int. J. Syst. Evol. Microbiol.">
        <title>The Global Catalogue of Microorganisms (GCM) 10K type strain sequencing project: providing services to taxonomists for standard genome sequencing and annotation.</title>
        <authorList>
            <consortium name="The Broad Institute Genomics Platform"/>
            <consortium name="The Broad Institute Genome Sequencing Center for Infectious Disease"/>
            <person name="Wu L."/>
            <person name="Ma J."/>
        </authorList>
    </citation>
    <scope>NUCLEOTIDE SEQUENCE [LARGE SCALE GENOMIC DNA]</scope>
    <source>
        <strain evidence="2">JCM 18324</strain>
    </source>
</reference>
<keyword evidence="2" id="KW-1185">Reference proteome</keyword>
<comment type="caution">
    <text evidence="1">The sequence shown here is derived from an EMBL/GenBank/DDBJ whole genome shotgun (WGS) entry which is preliminary data.</text>
</comment>
<dbReference type="EMBL" id="BAABJV010000026">
    <property type="protein sequence ID" value="GAA4795697.1"/>
    <property type="molecule type" value="Genomic_DNA"/>
</dbReference>
<sequence length="80" mass="8044">MVAPAGTAVVHSAKIGPSRVTAALPTARIGQHVEDVGKVQQAVGIAVDGAHIVGEVAGNSGDQQGSRPRNVIELICEHSG</sequence>
<protein>
    <submittedName>
        <fullName evidence="1">Uncharacterized protein</fullName>
    </submittedName>
</protein>
<dbReference type="Proteomes" id="UP001501147">
    <property type="component" value="Unassembled WGS sequence"/>
</dbReference>
<name>A0ABP9BJ48_9ACTN</name>
<organism evidence="1 2">
    <name type="scientific">Streptomyces sanyensis</name>
    <dbReference type="NCBI Taxonomy" id="568869"/>
    <lineage>
        <taxon>Bacteria</taxon>
        <taxon>Bacillati</taxon>
        <taxon>Actinomycetota</taxon>
        <taxon>Actinomycetes</taxon>
        <taxon>Kitasatosporales</taxon>
        <taxon>Streptomycetaceae</taxon>
        <taxon>Streptomyces</taxon>
    </lineage>
</organism>